<accession>A0A239JMN1</accession>
<keyword evidence="1" id="KW-0812">Transmembrane</keyword>
<feature type="transmembrane region" description="Helical" evidence="1">
    <location>
        <begin position="34"/>
        <end position="60"/>
    </location>
</feature>
<reference evidence="2 3" key="1">
    <citation type="submission" date="2017-06" db="EMBL/GenBank/DDBJ databases">
        <authorList>
            <person name="Kim H.J."/>
            <person name="Triplett B.A."/>
        </authorList>
    </citation>
    <scope>NUCLEOTIDE SEQUENCE [LARGE SCALE GENOMIC DNA]</scope>
    <source>
        <strain evidence="2 3">SCA</strain>
    </source>
</reference>
<evidence type="ECO:0000256" key="1">
    <source>
        <dbReference type="SAM" id="Phobius"/>
    </source>
</evidence>
<evidence type="ECO:0000313" key="3">
    <source>
        <dbReference type="Proteomes" id="UP000198304"/>
    </source>
</evidence>
<sequence>MKHIYAILLGILCGFISFLFAIYLPIYINLGNGYYASIIILISILIGTIIACTLTVVNLLKEIKKLKT</sequence>
<dbReference type="Proteomes" id="UP000198304">
    <property type="component" value="Unassembled WGS sequence"/>
</dbReference>
<protein>
    <submittedName>
        <fullName evidence="2">Uncharacterized protein</fullName>
    </submittedName>
</protein>
<keyword evidence="1" id="KW-1133">Transmembrane helix</keyword>
<proteinExistence type="predicted"/>
<dbReference type="RefSeq" id="WP_089285052.1">
    <property type="nucleotide sequence ID" value="NZ_FZOJ01000037.1"/>
</dbReference>
<dbReference type="AlphaFoldDB" id="A0A239JMN1"/>
<dbReference type="EMBL" id="FZOJ01000037">
    <property type="protein sequence ID" value="SNT07029.1"/>
    <property type="molecule type" value="Genomic_DNA"/>
</dbReference>
<gene>
    <name evidence="2" type="ORF">SAMN05446037_103710</name>
</gene>
<organism evidence="2 3">
    <name type="scientific">Anaerovirgula multivorans</name>
    <dbReference type="NCBI Taxonomy" id="312168"/>
    <lineage>
        <taxon>Bacteria</taxon>
        <taxon>Bacillati</taxon>
        <taxon>Bacillota</taxon>
        <taxon>Clostridia</taxon>
        <taxon>Peptostreptococcales</taxon>
        <taxon>Natronincolaceae</taxon>
        <taxon>Anaerovirgula</taxon>
    </lineage>
</organism>
<name>A0A239JMN1_9FIRM</name>
<feature type="transmembrane region" description="Helical" evidence="1">
    <location>
        <begin position="7"/>
        <end position="28"/>
    </location>
</feature>
<keyword evidence="3" id="KW-1185">Reference proteome</keyword>
<evidence type="ECO:0000313" key="2">
    <source>
        <dbReference type="EMBL" id="SNT07029.1"/>
    </source>
</evidence>
<keyword evidence="1" id="KW-0472">Membrane</keyword>